<reference evidence="3" key="1">
    <citation type="submission" date="2021-02" db="EMBL/GenBank/DDBJ databases">
        <authorList>
            <person name="Nieuwenhuis M."/>
            <person name="Van De Peppel L.J.J."/>
        </authorList>
    </citation>
    <scope>NUCLEOTIDE SEQUENCE</scope>
    <source>
        <strain evidence="3">D49</strain>
    </source>
</reference>
<feature type="non-terminal residue" evidence="3">
    <location>
        <position position="411"/>
    </location>
</feature>
<dbReference type="Proteomes" id="UP000717328">
    <property type="component" value="Unassembled WGS sequence"/>
</dbReference>
<feature type="region of interest" description="Disordered" evidence="1">
    <location>
        <begin position="184"/>
        <end position="212"/>
    </location>
</feature>
<name>A0A9P7FXW8_9AGAR</name>
<evidence type="ECO:0000259" key="2">
    <source>
        <dbReference type="Pfam" id="PF09949"/>
    </source>
</evidence>
<evidence type="ECO:0000256" key="1">
    <source>
        <dbReference type="SAM" id="MobiDB-lite"/>
    </source>
</evidence>
<dbReference type="GO" id="GO:0030479">
    <property type="term" value="C:actin cortical patch"/>
    <property type="evidence" value="ECO:0007669"/>
    <property type="project" value="TreeGrafter"/>
</dbReference>
<dbReference type="PANTHER" id="PTHR28208:SF3">
    <property type="entry name" value="PHOSPHATIDATE PHOSPHATASE APP1"/>
    <property type="match status" value="1"/>
</dbReference>
<feature type="region of interest" description="Disordered" evidence="1">
    <location>
        <begin position="29"/>
        <end position="57"/>
    </location>
</feature>
<feature type="domain" description="Phosphatidate phosphatase APP1 catalytic" evidence="2">
    <location>
        <begin position="355"/>
        <end position="411"/>
    </location>
</feature>
<reference evidence="3" key="2">
    <citation type="submission" date="2021-10" db="EMBL/GenBank/DDBJ databases">
        <title>Phylogenomics reveals ancestral predisposition of the termite-cultivated fungus Termitomyces towards a domesticated lifestyle.</title>
        <authorList>
            <person name="Auxier B."/>
            <person name="Grum-Grzhimaylo A."/>
            <person name="Cardenas M.E."/>
            <person name="Lodge J.D."/>
            <person name="Laessoe T."/>
            <person name="Pedersen O."/>
            <person name="Smith M.E."/>
            <person name="Kuyper T.W."/>
            <person name="Franco-Molano E.A."/>
            <person name="Baroni T.J."/>
            <person name="Aanen D.K."/>
        </authorList>
    </citation>
    <scope>NUCLEOTIDE SEQUENCE</scope>
    <source>
        <strain evidence="3">D49</strain>
    </source>
</reference>
<organism evidence="3 4">
    <name type="scientific">Sphagnurus paluster</name>
    <dbReference type="NCBI Taxonomy" id="117069"/>
    <lineage>
        <taxon>Eukaryota</taxon>
        <taxon>Fungi</taxon>
        <taxon>Dikarya</taxon>
        <taxon>Basidiomycota</taxon>
        <taxon>Agaricomycotina</taxon>
        <taxon>Agaricomycetes</taxon>
        <taxon>Agaricomycetidae</taxon>
        <taxon>Agaricales</taxon>
        <taxon>Tricholomatineae</taxon>
        <taxon>Lyophyllaceae</taxon>
        <taxon>Sphagnurus</taxon>
    </lineage>
</organism>
<proteinExistence type="predicted"/>
<dbReference type="Pfam" id="PF09949">
    <property type="entry name" value="APP1_cat"/>
    <property type="match status" value="1"/>
</dbReference>
<comment type="caution">
    <text evidence="3">The sequence shown here is derived from an EMBL/GenBank/DDBJ whole genome shotgun (WGS) entry which is preliminary data.</text>
</comment>
<feature type="compositionally biased region" description="Low complexity" evidence="1">
    <location>
        <begin position="189"/>
        <end position="200"/>
    </location>
</feature>
<keyword evidence="4" id="KW-1185">Reference proteome</keyword>
<dbReference type="PANTHER" id="PTHR28208">
    <property type="entry name" value="PHOSPHATIDATE PHOSPHATASE APP1"/>
    <property type="match status" value="1"/>
</dbReference>
<dbReference type="InterPro" id="IPR052935">
    <property type="entry name" value="Mg2+_PAP"/>
</dbReference>
<feature type="compositionally biased region" description="Polar residues" evidence="1">
    <location>
        <begin position="37"/>
        <end position="50"/>
    </location>
</feature>
<sequence>MSESMPSWRYITSASSRISSFKDFLQTKNKTRGLQDAPQQSRSGLQSEIPSQDERTTWRSWAGQKIRSARGAGDVVGAESLDIFPGWAVRRYRHTGRPDVFEVEVFVSGYASSQRSVESRSQRAFIRLAKGFAALPKITADAIDSSLYRLTPSTEELLAQKKLPPRPTEITEDYEIDELERQFKQAQVRRSPASSRSSSLESRDFTPDHPIPLELGPKNPFASLSADALRKLHANLESRLLPFWSSALSSRTVRIHLFTSPSSQALGTNVDYGPVITQDVVTAADGSFQARLTVPWEQLCHHPNALHIAFDSLHKEHGLLVSAEILPSQMNSYQIPEKPIAPPKFVEITLTHSPIRVISDIDDTIKLSNILSGARVVFQNVFVKELHDNIIPGMGEWYSEMWRRGVRFHYV</sequence>
<dbReference type="AlphaFoldDB" id="A0A9P7FXW8"/>
<dbReference type="InterPro" id="IPR019236">
    <property type="entry name" value="APP1_cat"/>
</dbReference>
<evidence type="ECO:0000313" key="3">
    <source>
        <dbReference type="EMBL" id="KAG5637102.1"/>
    </source>
</evidence>
<gene>
    <name evidence="3" type="ORF">H0H81_005785</name>
</gene>
<dbReference type="EMBL" id="JABCKI010005861">
    <property type="protein sequence ID" value="KAG5637102.1"/>
    <property type="molecule type" value="Genomic_DNA"/>
</dbReference>
<dbReference type="GO" id="GO:0008195">
    <property type="term" value="F:phosphatidate phosphatase activity"/>
    <property type="evidence" value="ECO:0007669"/>
    <property type="project" value="InterPro"/>
</dbReference>
<dbReference type="OrthoDB" id="2117591at2759"/>
<protein>
    <recommendedName>
        <fullName evidence="2">Phosphatidate phosphatase APP1 catalytic domain-containing protein</fullName>
    </recommendedName>
</protein>
<accession>A0A9P7FXW8</accession>
<evidence type="ECO:0000313" key="4">
    <source>
        <dbReference type="Proteomes" id="UP000717328"/>
    </source>
</evidence>